<proteinExistence type="predicted"/>
<evidence type="ECO:0000256" key="2">
    <source>
        <dbReference type="ARBA" id="ARBA00022777"/>
    </source>
</evidence>
<dbReference type="RefSeq" id="WP_089839303.1">
    <property type="nucleotide sequence ID" value="NZ_FOZL01000001.1"/>
</dbReference>
<evidence type="ECO:0000256" key="1">
    <source>
        <dbReference type="ARBA" id="ARBA00022741"/>
    </source>
</evidence>
<dbReference type="InterPro" id="IPR006204">
    <property type="entry name" value="GHMP_kinase_N_dom"/>
</dbReference>
<evidence type="ECO:0000313" key="6">
    <source>
        <dbReference type="EMBL" id="SFS13607.1"/>
    </source>
</evidence>
<keyword evidence="2 6" id="KW-0808">Transferase</keyword>
<dbReference type="Pfam" id="PF10509">
    <property type="entry name" value="GalKase_gal_bdg"/>
    <property type="match status" value="1"/>
</dbReference>
<dbReference type="Gene3D" id="3.30.230.10">
    <property type="match status" value="1"/>
</dbReference>
<sequence>MQAIAPNPPETGCFEEAVAATIEAHDFFTSEKPLWVARAPGRLDVMGGNVDYTGGMVLQSLLREAVWVATQRRNDDILRVLNPGAAQFGWEPCLHVTMADLHDLDCLKMLCELQAGWRWGCYVLGAVYYLANFHGCQTKGGLDLFVHSDLPPNKGVSSSAALEVATLKSVAGAWGVVLQGVALATAAQWVENVVAGAACGIMDQAAIVCGEENRLLPIVCQPCEIQRSIALPPGVCIWGIDSMESRSTTSVAYERARAAAFMGYKLICRRIGVEVLPETESKIPRWTDSRWHGYLSNLTPSEFRDRFEHWLPESLSGQDFLDSAGQHVDPFTRIAPHCEYPVRAAVRYATEENLRVRTMFSLLETVWTDPASSLRVAGGLLLQSHVAYSECGLGSASCDELVARALDAGFPGAKMTGGGAGGVVAILGTANDQRAIEIMVGEFASQHAKAPHLFEGSSAGADAFGVHLMQLDPARKTGPREQTKLQRCPR</sequence>
<dbReference type="PIRSF" id="PIRSF000530">
    <property type="entry name" value="Galactokinase"/>
    <property type="match status" value="1"/>
</dbReference>
<dbReference type="STRING" id="474950.SAMN05421771_2351"/>
<dbReference type="PRINTS" id="PR00959">
    <property type="entry name" value="MEVGALKINASE"/>
</dbReference>
<dbReference type="Proteomes" id="UP000199024">
    <property type="component" value="Unassembled WGS sequence"/>
</dbReference>
<dbReference type="InterPro" id="IPR014721">
    <property type="entry name" value="Ribsml_uS5_D2-typ_fold_subgr"/>
</dbReference>
<organism evidence="6 7">
    <name type="scientific">Granulicella pectinivorans</name>
    <dbReference type="NCBI Taxonomy" id="474950"/>
    <lineage>
        <taxon>Bacteria</taxon>
        <taxon>Pseudomonadati</taxon>
        <taxon>Acidobacteriota</taxon>
        <taxon>Terriglobia</taxon>
        <taxon>Terriglobales</taxon>
        <taxon>Acidobacteriaceae</taxon>
        <taxon>Granulicella</taxon>
    </lineage>
</organism>
<evidence type="ECO:0000259" key="5">
    <source>
        <dbReference type="Pfam" id="PF10509"/>
    </source>
</evidence>
<gene>
    <name evidence="6" type="ORF">SAMN05421771_2351</name>
</gene>
<dbReference type="SUPFAM" id="SSF54211">
    <property type="entry name" value="Ribosomal protein S5 domain 2-like"/>
    <property type="match status" value="1"/>
</dbReference>
<protein>
    <submittedName>
        <fullName evidence="6">Galactokinase</fullName>
    </submittedName>
</protein>
<feature type="domain" description="Galactokinase N-terminal" evidence="5">
    <location>
        <begin position="28"/>
        <end position="71"/>
    </location>
</feature>
<reference evidence="6 7" key="1">
    <citation type="submission" date="2016-10" db="EMBL/GenBank/DDBJ databases">
        <authorList>
            <person name="de Groot N.N."/>
        </authorList>
    </citation>
    <scope>NUCLEOTIDE SEQUENCE [LARGE SCALE GENOMIC DNA]</scope>
    <source>
        <strain evidence="6 7">DSM 21001</strain>
    </source>
</reference>
<dbReference type="InterPro" id="IPR006206">
    <property type="entry name" value="Mevalonate/galactokinase"/>
</dbReference>
<dbReference type="GO" id="GO:0006012">
    <property type="term" value="P:galactose metabolic process"/>
    <property type="evidence" value="ECO:0007669"/>
    <property type="project" value="InterPro"/>
</dbReference>
<dbReference type="GO" id="GO:0005524">
    <property type="term" value="F:ATP binding"/>
    <property type="evidence" value="ECO:0007669"/>
    <property type="project" value="UniProtKB-KW"/>
</dbReference>
<name>A0A1I6MDD7_9BACT</name>
<dbReference type="Pfam" id="PF00288">
    <property type="entry name" value="GHMP_kinases_N"/>
    <property type="match status" value="1"/>
</dbReference>
<evidence type="ECO:0000313" key="7">
    <source>
        <dbReference type="Proteomes" id="UP000199024"/>
    </source>
</evidence>
<dbReference type="PANTHER" id="PTHR10457:SF35">
    <property type="entry name" value="L-ARABINOKINASE"/>
    <property type="match status" value="1"/>
</dbReference>
<dbReference type="SUPFAM" id="SSF55060">
    <property type="entry name" value="GHMP Kinase, C-terminal domain"/>
    <property type="match status" value="1"/>
</dbReference>
<keyword evidence="1" id="KW-0547">Nucleotide-binding</keyword>
<dbReference type="GO" id="GO:0004335">
    <property type="term" value="F:galactokinase activity"/>
    <property type="evidence" value="ECO:0007669"/>
    <property type="project" value="InterPro"/>
</dbReference>
<dbReference type="AlphaFoldDB" id="A0A1I6MDD7"/>
<dbReference type="PANTHER" id="PTHR10457">
    <property type="entry name" value="MEVALONATE KINASE/GALACTOKINASE"/>
    <property type="match status" value="1"/>
</dbReference>
<dbReference type="InterPro" id="IPR019539">
    <property type="entry name" value="GalKase_N"/>
</dbReference>
<keyword evidence="2 6" id="KW-0418">Kinase</keyword>
<dbReference type="InterPro" id="IPR036554">
    <property type="entry name" value="GHMP_kinase_C_sf"/>
</dbReference>
<keyword evidence="7" id="KW-1185">Reference proteome</keyword>
<dbReference type="EMBL" id="FOZL01000001">
    <property type="protein sequence ID" value="SFS13607.1"/>
    <property type="molecule type" value="Genomic_DNA"/>
</dbReference>
<dbReference type="InterPro" id="IPR020568">
    <property type="entry name" value="Ribosomal_Su5_D2-typ_SF"/>
</dbReference>
<evidence type="ECO:0000259" key="4">
    <source>
        <dbReference type="Pfam" id="PF00288"/>
    </source>
</evidence>
<dbReference type="OrthoDB" id="250531at2"/>
<keyword evidence="3" id="KW-0067">ATP-binding</keyword>
<dbReference type="InterPro" id="IPR000705">
    <property type="entry name" value="Galactokinase"/>
</dbReference>
<dbReference type="GO" id="GO:0005829">
    <property type="term" value="C:cytosol"/>
    <property type="evidence" value="ECO:0007669"/>
    <property type="project" value="TreeGrafter"/>
</dbReference>
<feature type="domain" description="GHMP kinase N-terminal" evidence="4">
    <location>
        <begin position="122"/>
        <end position="210"/>
    </location>
</feature>
<dbReference type="Gene3D" id="3.30.70.890">
    <property type="entry name" value="GHMP kinase, C-terminal domain"/>
    <property type="match status" value="1"/>
</dbReference>
<evidence type="ECO:0000256" key="3">
    <source>
        <dbReference type="ARBA" id="ARBA00022840"/>
    </source>
</evidence>
<accession>A0A1I6MDD7</accession>
<dbReference type="PRINTS" id="PR00473">
    <property type="entry name" value="GALCTOKINASE"/>
</dbReference>